<feature type="signal peptide" evidence="2">
    <location>
        <begin position="1"/>
        <end position="23"/>
    </location>
</feature>
<evidence type="ECO:0000313" key="4">
    <source>
        <dbReference type="Proteomes" id="UP000179588"/>
    </source>
</evidence>
<comment type="caution">
    <text evidence="3">The sequence shown here is derived from an EMBL/GenBank/DDBJ whole genome shotgun (WGS) entry which is preliminary data.</text>
</comment>
<gene>
    <name evidence="3" type="ORF">A3Q29_14920</name>
</gene>
<proteinExistence type="predicted"/>
<dbReference type="InterPro" id="IPR016963">
    <property type="entry name" value="Glycoporin_RafY"/>
</dbReference>
<keyword evidence="4" id="KW-1185">Reference proteome</keyword>
<keyword evidence="1" id="KW-0175">Coiled coil</keyword>
<dbReference type="OrthoDB" id="5622860at2"/>
<protein>
    <submittedName>
        <fullName evidence="3">Porin</fullName>
    </submittedName>
</protein>
<sequence>MKISSLYKLKLVFWALLPITAMANVDLAAMESRIKALEAQMAEAVSRAVKAENRASKLEQMMVVQEQVSSNQPQKVPKKEPEKSNVKYNAQNGELNMYGDIELNMDGSSRKGQITSIRTAVSKSASGGKNDNWDINGRILLGFEGKHYLANGNMAGFKAEPLAEADGGMGLDDAFFYFGKKDNWKIKVGRYEGYSMFPLEQDIFISYSGNTSNSLYTDGYGYVYMMKEGRGRSDDGGSIQLSKTIDDWYFEINALVEDGTALFGDERYHGYDLDNRKNSLYIRPVAVWQPKPFKIALAMESQVMDNAYGTTIDGQWKDLSKRNGYGLSMVWDSIAKDNMSGIKTALNMAYMDADAETDFSVGGYAKWRRFVLGYIYAHNNIKDFNPNKYQYVLDDDSILNGVPGKYDLHTIYASYEIPKILDLDNYKIYLGAYYSTIYTAKAELIDKSDDERYGFRVRFKYEF</sequence>
<reference evidence="3 4" key="1">
    <citation type="submission" date="2016-03" db="EMBL/GenBank/DDBJ databases">
        <title>Genome sequence of Providencia stuartii strain, isolated from the salivary glands of larval Lucilia sericata.</title>
        <authorList>
            <person name="Yuan Y."/>
            <person name="Zhang Y."/>
            <person name="Fu S."/>
            <person name="Crippen T.L."/>
            <person name="Visi D."/>
            <person name="Benbow M.E."/>
            <person name="Allen M."/>
            <person name="Tomberlin J.K."/>
            <person name="Sze S.-H."/>
            <person name="Tarone A.M."/>
        </authorList>
    </citation>
    <scope>NUCLEOTIDE SEQUENCE [LARGE SCALE GENOMIC DNA]</scope>
    <source>
        <strain evidence="3 4">Crippen</strain>
    </source>
</reference>
<dbReference type="RefSeq" id="WP_070925736.1">
    <property type="nucleotide sequence ID" value="NZ_VAUD01000002.1"/>
</dbReference>
<name>A0A1S1HT97_PROST</name>
<accession>A0A1S1HT97</accession>
<dbReference type="AlphaFoldDB" id="A0A1S1HT97"/>
<dbReference type="EMBL" id="LVIE01000057">
    <property type="protein sequence ID" value="OHT25207.1"/>
    <property type="molecule type" value="Genomic_DNA"/>
</dbReference>
<feature type="chain" id="PRO_5010236651" evidence="2">
    <location>
        <begin position="24"/>
        <end position="463"/>
    </location>
</feature>
<evidence type="ECO:0000313" key="3">
    <source>
        <dbReference type="EMBL" id="OHT25207.1"/>
    </source>
</evidence>
<dbReference type="SUPFAM" id="SSF56935">
    <property type="entry name" value="Porins"/>
    <property type="match status" value="1"/>
</dbReference>
<organism evidence="3 4">
    <name type="scientific">Providencia stuartii</name>
    <dbReference type="NCBI Taxonomy" id="588"/>
    <lineage>
        <taxon>Bacteria</taxon>
        <taxon>Pseudomonadati</taxon>
        <taxon>Pseudomonadota</taxon>
        <taxon>Gammaproteobacteria</taxon>
        <taxon>Enterobacterales</taxon>
        <taxon>Morganellaceae</taxon>
        <taxon>Providencia</taxon>
    </lineage>
</organism>
<dbReference type="Pfam" id="PF16966">
    <property type="entry name" value="Porin_8"/>
    <property type="match status" value="1"/>
</dbReference>
<feature type="coiled-coil region" evidence="1">
    <location>
        <begin position="20"/>
        <end position="61"/>
    </location>
</feature>
<dbReference type="Proteomes" id="UP000179588">
    <property type="component" value="Unassembled WGS sequence"/>
</dbReference>
<keyword evidence="2" id="KW-0732">Signal</keyword>
<evidence type="ECO:0000256" key="2">
    <source>
        <dbReference type="SAM" id="SignalP"/>
    </source>
</evidence>
<evidence type="ECO:0000256" key="1">
    <source>
        <dbReference type="SAM" id="Coils"/>
    </source>
</evidence>